<dbReference type="GeneID" id="34558522"/>
<feature type="chain" id="PRO_5009602730" evidence="1">
    <location>
        <begin position="18"/>
        <end position="237"/>
    </location>
</feature>
<reference evidence="2 3" key="1">
    <citation type="submission" date="2016-09" db="EMBL/GenBank/DDBJ databases">
        <authorList>
            <person name="Capua I."/>
            <person name="De Benedictis P."/>
            <person name="Joannis T."/>
            <person name="Lombin L.H."/>
            <person name="Cattoli G."/>
        </authorList>
    </citation>
    <scope>NUCLEOTIDE SEQUENCE [LARGE SCALE GENOMIC DNA]</scope>
    <source>
        <strain evidence="2 3">IMI 309357</strain>
    </source>
</reference>
<keyword evidence="3" id="KW-1185">Reference proteome</keyword>
<name>A0A1G4BD41_9PEZI</name>
<evidence type="ECO:0000256" key="1">
    <source>
        <dbReference type="SAM" id="SignalP"/>
    </source>
</evidence>
<dbReference type="OrthoDB" id="5230873at2759"/>
<feature type="signal peptide" evidence="1">
    <location>
        <begin position="1"/>
        <end position="17"/>
    </location>
</feature>
<dbReference type="Proteomes" id="UP000176998">
    <property type="component" value="Unassembled WGS sequence"/>
</dbReference>
<gene>
    <name evidence="2" type="ORF">CORC01_05369</name>
</gene>
<protein>
    <submittedName>
        <fullName evidence="2">Uncharacterized protein</fullName>
    </submittedName>
</protein>
<evidence type="ECO:0000313" key="3">
    <source>
        <dbReference type="Proteomes" id="UP000176998"/>
    </source>
</evidence>
<comment type="caution">
    <text evidence="2">The sequence shown here is derived from an EMBL/GenBank/DDBJ whole genome shotgun (WGS) entry which is preliminary data.</text>
</comment>
<dbReference type="EMBL" id="MJBS01000037">
    <property type="protein sequence ID" value="OHE99328.1"/>
    <property type="molecule type" value="Genomic_DNA"/>
</dbReference>
<evidence type="ECO:0000313" key="2">
    <source>
        <dbReference type="EMBL" id="OHE99328.1"/>
    </source>
</evidence>
<accession>A0A1G4BD41</accession>
<organism evidence="2 3">
    <name type="scientific">Colletotrichum orchidophilum</name>
    <dbReference type="NCBI Taxonomy" id="1209926"/>
    <lineage>
        <taxon>Eukaryota</taxon>
        <taxon>Fungi</taxon>
        <taxon>Dikarya</taxon>
        <taxon>Ascomycota</taxon>
        <taxon>Pezizomycotina</taxon>
        <taxon>Sordariomycetes</taxon>
        <taxon>Hypocreomycetidae</taxon>
        <taxon>Glomerellales</taxon>
        <taxon>Glomerellaceae</taxon>
        <taxon>Colletotrichum</taxon>
    </lineage>
</organism>
<keyword evidence="1" id="KW-0732">Signal</keyword>
<proteinExistence type="predicted"/>
<dbReference type="RefSeq" id="XP_022476477.1">
    <property type="nucleotide sequence ID" value="XM_022617012.1"/>
</dbReference>
<sequence>MQPIGAILLSFAALAAAAPLEARATDSAATDNSGPFQVYGYGEGIGGLFMFSTGGSKAGLGTFCLKGNHQCSLGDFAIIPFLLILQTYLGDVYFGDYTKLNDSNAAPVLFTLTDTDTWIGAPNTTATATDPNWSNLTFSIPAQGSSDHDVGFLNSNTTSSGRQTSGFLFYGSFIFVKGATGSLQSLWYAAPSSIDGIFSLKWNVTDNAAGRKNDDTVVLTLKKTAPSNAADVDPASA</sequence>
<dbReference type="AlphaFoldDB" id="A0A1G4BD41"/>